<sequence length="72" mass="7660">MPKSTYAVCGAILFAAFGLCVSFNGTSHVSDALLFGGLSQFAAQDDWKYSWISARALSYIAIGFALFAAWGV</sequence>
<gene>
    <name evidence="2" type="ORF">p544141_13</name>
</gene>
<name>A0A0H4IL07_9CAUD</name>
<feature type="transmembrane region" description="Helical" evidence="1">
    <location>
        <begin position="49"/>
        <end position="70"/>
    </location>
</feature>
<protein>
    <submittedName>
        <fullName evidence="2">Uncharacterized protein</fullName>
    </submittedName>
</protein>
<organism evidence="2 3">
    <name type="scientific">Brucella phage 544_141</name>
    <dbReference type="NCBI Taxonomy" id="1667378"/>
    <lineage>
        <taxon>Viruses</taxon>
        <taxon>Duplodnaviria</taxon>
        <taxon>Heunggongvirae</taxon>
        <taxon>Uroviricota</taxon>
        <taxon>Caudoviricetes</taxon>
        <taxon>Perisivirus</taxon>
        <taxon>Perisivirus Tb</taxon>
    </lineage>
</organism>
<accession>A0A0H4IL07</accession>
<evidence type="ECO:0000313" key="2">
    <source>
        <dbReference type="EMBL" id="AKO59754.1"/>
    </source>
</evidence>
<keyword evidence="1" id="KW-0812">Transmembrane</keyword>
<keyword evidence="1" id="KW-0472">Membrane</keyword>
<proteinExistence type="predicted"/>
<keyword evidence="1" id="KW-1133">Transmembrane helix</keyword>
<dbReference type="EMBL" id="KJ133701">
    <property type="protein sequence ID" value="AKO59754.1"/>
    <property type="molecule type" value="Genomic_DNA"/>
</dbReference>
<evidence type="ECO:0000256" key="1">
    <source>
        <dbReference type="SAM" id="Phobius"/>
    </source>
</evidence>
<dbReference type="Proteomes" id="UP000222874">
    <property type="component" value="Segment"/>
</dbReference>
<reference evidence="2 3" key="1">
    <citation type="journal article" date="2015" name="Virol. J.">
        <title>Whole genome sequence comparison of ten diagnostic brucellaphages propagated on two Brucella abortus hosts.</title>
        <authorList>
            <person name="Tevdoradze E."/>
            <person name="Farlow J."/>
            <person name="Kotorashvili A."/>
            <person name="Skhirtladze N."/>
            <person name="Antadze I."/>
            <person name="Gunia S."/>
            <person name="Balarjishvili N."/>
            <person name="Kvachadze L."/>
            <person name="Kutateladze M."/>
        </authorList>
    </citation>
    <scope>NUCLEOTIDE SEQUENCE [LARGE SCALE GENOMIC DNA]</scope>
</reference>
<evidence type="ECO:0000313" key="3">
    <source>
        <dbReference type="Proteomes" id="UP000222874"/>
    </source>
</evidence>